<keyword evidence="5" id="KW-0812">Transmembrane</keyword>
<evidence type="ECO:0000259" key="7">
    <source>
        <dbReference type="PROSITE" id="PS50847"/>
    </source>
</evidence>
<reference evidence="8" key="1">
    <citation type="submission" date="2020-10" db="EMBL/GenBank/DDBJ databases">
        <authorList>
            <person name="Gilroy R."/>
        </authorList>
    </citation>
    <scope>NUCLEOTIDE SEQUENCE</scope>
    <source>
        <strain evidence="8">CHK188-20938</strain>
    </source>
</reference>
<keyword evidence="2" id="KW-0964">Secreted</keyword>
<dbReference type="Pfam" id="PF17802">
    <property type="entry name" value="SpaA"/>
    <property type="match status" value="1"/>
</dbReference>
<reference evidence="8" key="2">
    <citation type="journal article" date="2021" name="PeerJ">
        <title>Extensive microbial diversity within the chicken gut microbiome revealed by metagenomics and culture.</title>
        <authorList>
            <person name="Gilroy R."/>
            <person name="Ravi A."/>
            <person name="Getino M."/>
            <person name="Pursley I."/>
            <person name="Horton D.L."/>
            <person name="Alikhan N.F."/>
            <person name="Baker D."/>
            <person name="Gharbi K."/>
            <person name="Hall N."/>
            <person name="Watson M."/>
            <person name="Adriaenssens E.M."/>
            <person name="Foster-Nyarko E."/>
            <person name="Jarju S."/>
            <person name="Secka A."/>
            <person name="Antonio M."/>
            <person name="Oren A."/>
            <person name="Chaudhuri R.R."/>
            <person name="La Ragione R."/>
            <person name="Hildebrand F."/>
            <person name="Pallen M.J."/>
        </authorList>
    </citation>
    <scope>NUCLEOTIDE SEQUENCE</scope>
    <source>
        <strain evidence="8">CHK188-20938</strain>
    </source>
</reference>
<evidence type="ECO:0000256" key="4">
    <source>
        <dbReference type="ARBA" id="ARBA00023088"/>
    </source>
</evidence>
<dbReference type="InterPro" id="IPR041033">
    <property type="entry name" value="SpaA_PFL_dom_1"/>
</dbReference>
<accession>A0A9D1P307</accession>
<feature type="signal peptide" evidence="6">
    <location>
        <begin position="1"/>
        <end position="36"/>
    </location>
</feature>
<sequence length="611" mass="66947">MWKINRKKRILPAAVCMALLGGTVLGLTGPAWPVQAASLVDGSIDFQQGSASIIIQGQEGQTLAGKEFRIYQLLYAENSQSGESVQYTVNPAFAGALKTVVGGRLGTDPSAVTEYQILDYMQSLNNGQTEGAQAEQEEVGRYSDFRYFVEELRTEIVREQLEGLEVSVESTGENGQIVLGGLAYGYYLIDEVTDVADSSQAASLCMTDTANPEVTVQIKSDYPTEVKKTILEDDGEAGWNVIGDYEIGQTVPYKYEALVPDLYGYHTYYFAFHDLMDEALDFDSGSVAVEIRQGETVYTLGSEEYQVRTDTGEETFLIEIADLKAIVDREFDQSDEEGRNQYGQTVTVTYQAVLNEKAAADTGRPGFENHVYLEFSNNPDADGEGETGRTPWDTVVCFTYELDGLKMNEKELKLEGAEFRLYSDPECREEVYVRENPDGEGYIVVNRDSLGGSDHTGGTAPEDAAAIVSDAQGAFRVYGLDSGVYYLKEIQAPEGYRPLLDPIVLTITPTFAEDRTEYLEGDGATDKILRELAASADIRSFYDGEYIEEKGVQLETDADQGTVNLTVVNRTGSRLPATGNSAVLLLTAGGAAMMGTALLILARKRRNSLRS</sequence>
<gene>
    <name evidence="8" type="ORF">IAB71_07470</name>
</gene>
<proteinExistence type="predicted"/>
<feature type="transmembrane region" description="Helical" evidence="5">
    <location>
        <begin position="582"/>
        <end position="602"/>
    </location>
</feature>
<keyword evidence="1" id="KW-0134">Cell wall</keyword>
<evidence type="ECO:0000256" key="1">
    <source>
        <dbReference type="ARBA" id="ARBA00022512"/>
    </source>
</evidence>
<feature type="chain" id="PRO_5038372951" evidence="6">
    <location>
        <begin position="37"/>
        <end position="611"/>
    </location>
</feature>
<evidence type="ECO:0000256" key="5">
    <source>
        <dbReference type="SAM" id="Phobius"/>
    </source>
</evidence>
<dbReference type="Proteomes" id="UP000824169">
    <property type="component" value="Unassembled WGS sequence"/>
</dbReference>
<dbReference type="InterPro" id="IPR013783">
    <property type="entry name" value="Ig-like_fold"/>
</dbReference>
<dbReference type="Pfam" id="PF00746">
    <property type="entry name" value="Gram_pos_anchor"/>
    <property type="match status" value="1"/>
</dbReference>
<evidence type="ECO:0000313" key="8">
    <source>
        <dbReference type="EMBL" id="HIV25606.1"/>
    </source>
</evidence>
<keyword evidence="4" id="KW-0572">Peptidoglycan-anchor</keyword>
<evidence type="ECO:0000256" key="6">
    <source>
        <dbReference type="SAM" id="SignalP"/>
    </source>
</evidence>
<keyword evidence="5" id="KW-0472">Membrane</keyword>
<dbReference type="NCBIfam" id="TIGR04226">
    <property type="entry name" value="RrgB_K2N_iso_D2"/>
    <property type="match status" value="1"/>
</dbReference>
<dbReference type="Gene3D" id="2.60.40.10">
    <property type="entry name" value="Immunoglobulins"/>
    <property type="match status" value="1"/>
</dbReference>
<protein>
    <submittedName>
        <fullName evidence="8">Isopeptide-forming domain-containing fimbrial protein</fullName>
    </submittedName>
</protein>
<evidence type="ECO:0000256" key="2">
    <source>
        <dbReference type="ARBA" id="ARBA00022525"/>
    </source>
</evidence>
<dbReference type="AlphaFoldDB" id="A0A9D1P307"/>
<keyword evidence="5" id="KW-1133">Transmembrane helix</keyword>
<dbReference type="InterPro" id="IPR019931">
    <property type="entry name" value="LPXTG_anchor"/>
</dbReference>
<keyword evidence="3 6" id="KW-0732">Signal</keyword>
<evidence type="ECO:0000256" key="3">
    <source>
        <dbReference type="ARBA" id="ARBA00022729"/>
    </source>
</evidence>
<organism evidence="8 9">
    <name type="scientific">Candidatus Scatomonas pullistercoris</name>
    <dbReference type="NCBI Taxonomy" id="2840920"/>
    <lineage>
        <taxon>Bacteria</taxon>
        <taxon>Bacillati</taxon>
        <taxon>Bacillota</taxon>
        <taxon>Clostridia</taxon>
        <taxon>Lachnospirales</taxon>
        <taxon>Lachnospiraceae</taxon>
        <taxon>Lachnospiraceae incertae sedis</taxon>
        <taxon>Candidatus Scatomonas</taxon>
    </lineage>
</organism>
<dbReference type="NCBIfam" id="TIGR01167">
    <property type="entry name" value="LPXTG_anchor"/>
    <property type="match status" value="1"/>
</dbReference>
<dbReference type="Gene3D" id="2.60.40.740">
    <property type="match status" value="1"/>
</dbReference>
<name>A0A9D1P307_9FIRM</name>
<comment type="caution">
    <text evidence="8">The sequence shown here is derived from an EMBL/GenBank/DDBJ whole genome shotgun (WGS) entry which is preliminary data.</text>
</comment>
<dbReference type="InterPro" id="IPR026466">
    <property type="entry name" value="Fim_isopep_form_D2_dom"/>
</dbReference>
<feature type="domain" description="Gram-positive cocci surface proteins LPxTG" evidence="7">
    <location>
        <begin position="575"/>
        <end position="611"/>
    </location>
</feature>
<dbReference type="EMBL" id="DVOO01000022">
    <property type="protein sequence ID" value="HIV25606.1"/>
    <property type="molecule type" value="Genomic_DNA"/>
</dbReference>
<dbReference type="PROSITE" id="PS50847">
    <property type="entry name" value="GRAM_POS_ANCHORING"/>
    <property type="match status" value="1"/>
</dbReference>
<evidence type="ECO:0000313" key="9">
    <source>
        <dbReference type="Proteomes" id="UP000824169"/>
    </source>
</evidence>